<dbReference type="OMA" id="SECNPPM"/>
<sequence>MEKANISSVLLKNLAVPSIALRAPACDTVPAVECNSDPLIQPVTSSMMECDTIPAIEYTAASTSTVKNMSSIVWRSILKEKIENATVLASIPSPKTQPANVTGGIAKLPKQKSIKIMSNSLILIKKKQEMSPRKKHMLRIIKTMKQKLKRKENKINSLENLLQTLRYN</sequence>
<keyword evidence="3" id="KW-1185">Reference proteome</keyword>
<gene>
    <name evidence="2" type="ORF">EAI_06478</name>
</gene>
<dbReference type="OrthoDB" id="7549791at2759"/>
<evidence type="ECO:0000313" key="2">
    <source>
        <dbReference type="EMBL" id="EFN80059.1"/>
    </source>
</evidence>
<name>E2BW27_HARSA</name>
<proteinExistence type="predicted"/>
<dbReference type="AlphaFoldDB" id="E2BW27"/>
<accession>E2BW27</accession>
<dbReference type="InParanoid" id="E2BW27"/>
<dbReference type="Proteomes" id="UP000008237">
    <property type="component" value="Unassembled WGS sequence"/>
</dbReference>
<organism evidence="3">
    <name type="scientific">Harpegnathos saltator</name>
    <name type="common">Jerdon's jumping ant</name>
    <dbReference type="NCBI Taxonomy" id="610380"/>
    <lineage>
        <taxon>Eukaryota</taxon>
        <taxon>Metazoa</taxon>
        <taxon>Ecdysozoa</taxon>
        <taxon>Arthropoda</taxon>
        <taxon>Hexapoda</taxon>
        <taxon>Insecta</taxon>
        <taxon>Pterygota</taxon>
        <taxon>Neoptera</taxon>
        <taxon>Endopterygota</taxon>
        <taxon>Hymenoptera</taxon>
        <taxon>Apocrita</taxon>
        <taxon>Aculeata</taxon>
        <taxon>Formicoidea</taxon>
        <taxon>Formicidae</taxon>
        <taxon>Ponerinae</taxon>
        <taxon>Ponerini</taxon>
        <taxon>Harpegnathos</taxon>
    </lineage>
</organism>
<dbReference type="EMBL" id="GL451091">
    <property type="protein sequence ID" value="EFN80059.1"/>
    <property type="molecule type" value="Genomic_DNA"/>
</dbReference>
<protein>
    <submittedName>
        <fullName evidence="2">Uncharacterized protein</fullName>
    </submittedName>
</protein>
<reference evidence="2 3" key="1">
    <citation type="journal article" date="2010" name="Science">
        <title>Genomic comparison of the ants Camponotus floridanus and Harpegnathos saltator.</title>
        <authorList>
            <person name="Bonasio R."/>
            <person name="Zhang G."/>
            <person name="Ye C."/>
            <person name="Mutti N.S."/>
            <person name="Fang X."/>
            <person name="Qin N."/>
            <person name="Donahue G."/>
            <person name="Yang P."/>
            <person name="Li Q."/>
            <person name="Li C."/>
            <person name="Zhang P."/>
            <person name="Huang Z."/>
            <person name="Berger S.L."/>
            <person name="Reinberg D."/>
            <person name="Wang J."/>
            <person name="Liebig J."/>
        </authorList>
    </citation>
    <scope>NUCLEOTIDE SEQUENCE [LARGE SCALE GENOMIC DNA]</scope>
    <source>
        <strain evidence="2 3">R22 G/1</strain>
    </source>
</reference>
<keyword evidence="1" id="KW-0175">Coiled coil</keyword>
<evidence type="ECO:0000313" key="3">
    <source>
        <dbReference type="Proteomes" id="UP000008237"/>
    </source>
</evidence>
<evidence type="ECO:0000256" key="1">
    <source>
        <dbReference type="SAM" id="Coils"/>
    </source>
</evidence>
<feature type="coiled-coil region" evidence="1">
    <location>
        <begin position="134"/>
        <end position="168"/>
    </location>
</feature>